<dbReference type="GO" id="GO:0005975">
    <property type="term" value="P:carbohydrate metabolic process"/>
    <property type="evidence" value="ECO:0007669"/>
    <property type="project" value="InterPro"/>
</dbReference>
<gene>
    <name evidence="3" type="ORF">FYJ33_05945</name>
</gene>
<dbReference type="PROSITE" id="PS51677">
    <property type="entry name" value="NODB"/>
    <property type="match status" value="1"/>
</dbReference>
<organism evidence="3 4">
    <name type="scientific">Inconstantimicrobium porci</name>
    <dbReference type="NCBI Taxonomy" id="2652291"/>
    <lineage>
        <taxon>Bacteria</taxon>
        <taxon>Bacillati</taxon>
        <taxon>Bacillota</taxon>
        <taxon>Clostridia</taxon>
        <taxon>Eubacteriales</taxon>
        <taxon>Clostridiaceae</taxon>
        <taxon>Inconstantimicrobium</taxon>
    </lineage>
</organism>
<dbReference type="AlphaFoldDB" id="A0A7X2T183"/>
<dbReference type="Proteomes" id="UP000460287">
    <property type="component" value="Unassembled WGS sequence"/>
</dbReference>
<name>A0A7X2T183_9CLOT</name>
<accession>A0A7X2T183</accession>
<dbReference type="InterPro" id="IPR050248">
    <property type="entry name" value="Polysacc_deacetylase_ArnD"/>
</dbReference>
<evidence type="ECO:0000313" key="3">
    <source>
        <dbReference type="EMBL" id="MSR90960.1"/>
    </source>
</evidence>
<evidence type="ECO:0000313" key="4">
    <source>
        <dbReference type="Proteomes" id="UP000460287"/>
    </source>
</evidence>
<dbReference type="CDD" id="cd10944">
    <property type="entry name" value="CE4_SmPgdA_like"/>
    <property type="match status" value="1"/>
</dbReference>
<evidence type="ECO:0000259" key="2">
    <source>
        <dbReference type="PROSITE" id="PS51677"/>
    </source>
</evidence>
<dbReference type="InterPro" id="IPR011330">
    <property type="entry name" value="Glyco_hydro/deAcase_b/a-brl"/>
</dbReference>
<dbReference type="PANTHER" id="PTHR10587:SF125">
    <property type="entry name" value="POLYSACCHARIDE DEACETYLASE YHEN-RELATED"/>
    <property type="match status" value="1"/>
</dbReference>
<evidence type="ECO:0000256" key="1">
    <source>
        <dbReference type="SAM" id="MobiDB-lite"/>
    </source>
</evidence>
<dbReference type="InterPro" id="IPR002509">
    <property type="entry name" value="NODB_dom"/>
</dbReference>
<keyword evidence="4" id="KW-1185">Reference proteome</keyword>
<sequence>MFFYVYGGTMKKDKIFADRIKKRRMLTLLFTITLIILGTVIFKAMFNIKANKDIKQASAKTNEQSIKENKDKQEKEKKEKEEKEKNKTLPIKGKNYSQVGQSFADDPAKVQKIINTGKNDGKKVAYLTFDDGPSVANTTKILDILKEKEVKATFFIMGQELTSSKDADVIKREIAEGHAIGNHTFSHDYHKLYPGGHVDAKAFMEDVDKTNNKLKEILGQDFHTNVVRMPGGHMSWKGTDKLDKVFEEKQYYSIDWNVENGDAKREKRNSAQLFDFFKNTLGNKEAIVVLMHDTQGKQSTVEALPSIIDYLKKEGYEFRTIG</sequence>
<feature type="region of interest" description="Disordered" evidence="1">
    <location>
        <begin position="60"/>
        <end position="88"/>
    </location>
</feature>
<comment type="caution">
    <text evidence="3">The sequence shown here is derived from an EMBL/GenBank/DDBJ whole genome shotgun (WGS) entry which is preliminary data.</text>
</comment>
<protein>
    <submittedName>
        <fullName evidence="3">Polysaccharide deacetylase</fullName>
    </submittedName>
</protein>
<dbReference type="Gene3D" id="3.20.20.370">
    <property type="entry name" value="Glycoside hydrolase/deacetylase"/>
    <property type="match status" value="1"/>
</dbReference>
<feature type="domain" description="NodB homology" evidence="2">
    <location>
        <begin position="123"/>
        <end position="319"/>
    </location>
</feature>
<dbReference type="PANTHER" id="PTHR10587">
    <property type="entry name" value="GLYCOSYL TRANSFERASE-RELATED"/>
    <property type="match status" value="1"/>
</dbReference>
<feature type="compositionally biased region" description="Basic and acidic residues" evidence="1">
    <location>
        <begin position="65"/>
        <end position="87"/>
    </location>
</feature>
<dbReference type="Pfam" id="PF01522">
    <property type="entry name" value="Polysacc_deac_1"/>
    <property type="match status" value="1"/>
</dbReference>
<dbReference type="SUPFAM" id="SSF88713">
    <property type="entry name" value="Glycoside hydrolase/deacetylase"/>
    <property type="match status" value="1"/>
</dbReference>
<proteinExistence type="predicted"/>
<dbReference type="EMBL" id="VULX01000005">
    <property type="protein sequence ID" value="MSR90960.1"/>
    <property type="molecule type" value="Genomic_DNA"/>
</dbReference>
<dbReference type="GO" id="GO:0016810">
    <property type="term" value="F:hydrolase activity, acting on carbon-nitrogen (but not peptide) bonds"/>
    <property type="evidence" value="ECO:0007669"/>
    <property type="project" value="InterPro"/>
</dbReference>
<reference evidence="3 4" key="1">
    <citation type="submission" date="2019-08" db="EMBL/GenBank/DDBJ databases">
        <title>In-depth cultivation of the pig gut microbiome towards novel bacterial diversity and tailored functional studies.</title>
        <authorList>
            <person name="Wylensek D."/>
            <person name="Hitch T.C.A."/>
            <person name="Clavel T."/>
        </authorList>
    </citation>
    <scope>NUCLEOTIDE SEQUENCE [LARGE SCALE GENOMIC DNA]</scope>
    <source>
        <strain evidence="3 4">WCA-383-APC-5B</strain>
    </source>
</reference>